<feature type="domain" description="Glutamine amidotransferase" evidence="11">
    <location>
        <begin position="6"/>
        <end position="200"/>
    </location>
</feature>
<evidence type="ECO:0000256" key="8">
    <source>
        <dbReference type="ARBA" id="ARBA00047838"/>
    </source>
</evidence>
<keyword evidence="7 10" id="KW-0456">Lyase</keyword>
<evidence type="ECO:0000256" key="2">
    <source>
        <dbReference type="ARBA" id="ARBA00011152"/>
    </source>
</evidence>
<gene>
    <name evidence="10 12" type="primary">hisH</name>
    <name evidence="12" type="ORF">LMG7974_01040</name>
</gene>
<dbReference type="PANTHER" id="PTHR42701">
    <property type="entry name" value="IMIDAZOLE GLYCEROL PHOSPHATE SYNTHASE SUBUNIT HISH"/>
    <property type="match status" value="1"/>
</dbReference>
<dbReference type="Gene3D" id="3.40.50.880">
    <property type="match status" value="1"/>
</dbReference>
<comment type="subcellular location">
    <subcellularLocation>
        <location evidence="10">Cytoplasm</location>
    </subcellularLocation>
</comment>
<dbReference type="Pfam" id="PF00117">
    <property type="entry name" value="GATase"/>
    <property type="match status" value="1"/>
</dbReference>
<keyword evidence="3 10" id="KW-0028">Amino-acid biosynthesis</keyword>
<evidence type="ECO:0000313" key="12">
    <source>
        <dbReference type="EMBL" id="CAD7288544.1"/>
    </source>
</evidence>
<dbReference type="RefSeq" id="WP_229932842.1">
    <property type="nucleotide sequence ID" value="NZ_CAJHOF010000008.1"/>
</dbReference>
<dbReference type="EC" id="3.5.1.2" evidence="10"/>
<comment type="catalytic activity">
    <reaction evidence="8 10">
        <text>5-[(5-phospho-1-deoxy-D-ribulos-1-ylimino)methylamino]-1-(5-phospho-beta-D-ribosyl)imidazole-4-carboxamide + L-glutamine = D-erythro-1-(imidazol-4-yl)glycerol 3-phosphate + 5-amino-1-(5-phospho-beta-D-ribosyl)imidazole-4-carboxamide + L-glutamate + H(+)</text>
        <dbReference type="Rhea" id="RHEA:24793"/>
        <dbReference type="ChEBI" id="CHEBI:15378"/>
        <dbReference type="ChEBI" id="CHEBI:29985"/>
        <dbReference type="ChEBI" id="CHEBI:58278"/>
        <dbReference type="ChEBI" id="CHEBI:58359"/>
        <dbReference type="ChEBI" id="CHEBI:58475"/>
        <dbReference type="ChEBI" id="CHEBI:58525"/>
        <dbReference type="EC" id="4.3.2.10"/>
    </reaction>
</comment>
<evidence type="ECO:0000259" key="11">
    <source>
        <dbReference type="Pfam" id="PF00117"/>
    </source>
</evidence>
<comment type="subunit">
    <text evidence="2 10">Heterodimer of HisH and HisF.</text>
</comment>
<dbReference type="SUPFAM" id="SSF52317">
    <property type="entry name" value="Class I glutamine amidotransferase-like"/>
    <property type="match status" value="1"/>
</dbReference>
<organism evidence="12 13">
    <name type="scientific">Campylobacter majalis</name>
    <dbReference type="NCBI Taxonomy" id="2790656"/>
    <lineage>
        <taxon>Bacteria</taxon>
        <taxon>Pseudomonadati</taxon>
        <taxon>Campylobacterota</taxon>
        <taxon>Epsilonproteobacteria</taxon>
        <taxon>Campylobacterales</taxon>
        <taxon>Campylobacteraceae</taxon>
        <taxon>Campylobacter</taxon>
    </lineage>
</organism>
<dbReference type="PIRSF" id="PIRSF000495">
    <property type="entry name" value="Amidotransf_hisH"/>
    <property type="match status" value="1"/>
</dbReference>
<comment type="caution">
    <text evidence="12">The sequence shown here is derived from an EMBL/GenBank/DDBJ whole genome shotgun (WGS) entry which is preliminary data.</text>
</comment>
<comment type="function">
    <text evidence="10">IGPS catalyzes the conversion of PRFAR and glutamine to IGP, AICAR and glutamate. The HisH subunit catalyzes the hydrolysis of glutamine to glutamate and ammonia as part of the synthesis of IGP and AICAR. The resulting ammonia molecule is channeled to the active site of HisF.</text>
</comment>
<evidence type="ECO:0000256" key="5">
    <source>
        <dbReference type="ARBA" id="ARBA00022962"/>
    </source>
</evidence>
<keyword evidence="13" id="KW-1185">Reference proteome</keyword>
<evidence type="ECO:0000256" key="1">
    <source>
        <dbReference type="ARBA" id="ARBA00005091"/>
    </source>
</evidence>
<evidence type="ECO:0000256" key="6">
    <source>
        <dbReference type="ARBA" id="ARBA00023102"/>
    </source>
</evidence>
<comment type="catalytic activity">
    <reaction evidence="9 10">
        <text>L-glutamine + H2O = L-glutamate + NH4(+)</text>
        <dbReference type="Rhea" id="RHEA:15889"/>
        <dbReference type="ChEBI" id="CHEBI:15377"/>
        <dbReference type="ChEBI" id="CHEBI:28938"/>
        <dbReference type="ChEBI" id="CHEBI:29985"/>
        <dbReference type="ChEBI" id="CHEBI:58359"/>
        <dbReference type="EC" id="3.5.1.2"/>
    </reaction>
</comment>
<dbReference type="EC" id="4.3.2.10" evidence="10"/>
<keyword evidence="4 10" id="KW-0378">Hydrolase</keyword>
<name>A0ABM8Q6J3_9BACT</name>
<evidence type="ECO:0000256" key="9">
    <source>
        <dbReference type="ARBA" id="ARBA00049534"/>
    </source>
</evidence>
<evidence type="ECO:0000256" key="3">
    <source>
        <dbReference type="ARBA" id="ARBA00022605"/>
    </source>
</evidence>
<keyword evidence="6 10" id="KW-0368">Histidine biosynthesis</keyword>
<comment type="pathway">
    <text evidence="1 10">Amino-acid biosynthesis; L-histidine biosynthesis; L-histidine from 5-phospho-alpha-D-ribose 1-diphosphate: step 5/9.</text>
</comment>
<keyword evidence="5 10" id="KW-0315">Glutamine amidotransferase</keyword>
<evidence type="ECO:0000256" key="10">
    <source>
        <dbReference type="HAMAP-Rule" id="MF_00278"/>
    </source>
</evidence>
<feature type="active site" evidence="10">
    <location>
        <position position="187"/>
    </location>
</feature>
<dbReference type="PANTHER" id="PTHR42701:SF1">
    <property type="entry name" value="IMIDAZOLE GLYCEROL PHOSPHATE SYNTHASE SUBUNIT HISH"/>
    <property type="match status" value="1"/>
</dbReference>
<dbReference type="GO" id="GO:0016829">
    <property type="term" value="F:lyase activity"/>
    <property type="evidence" value="ECO:0007669"/>
    <property type="project" value="UniProtKB-KW"/>
</dbReference>
<dbReference type="EMBL" id="CAJHOF010000008">
    <property type="protein sequence ID" value="CAD7288544.1"/>
    <property type="molecule type" value="Genomic_DNA"/>
</dbReference>
<feature type="active site" evidence="10">
    <location>
        <position position="185"/>
    </location>
</feature>
<sequence length="204" mass="22870">MSKIGIIDYGAGNIQSVINAFNFIGKRAVLISKASEIFTCDRVVLPGVGAFAHAMTRLKERGFDSSIREFVASKKPFLGICLGMQLLFDKSYEFGKCAGLGLISGDVVKFNENKIDLKIPHVGWNSMKFHQKTPINFDLNQSEYFYFVHSFHAVCDDKFVLATSEYGYEFVSAVAYENIYGFQPHPEKSHDVGLKIIKNFTEIA</sequence>
<dbReference type="PROSITE" id="PS51273">
    <property type="entry name" value="GATASE_TYPE_1"/>
    <property type="match status" value="1"/>
</dbReference>
<reference evidence="12 13" key="1">
    <citation type="submission" date="2020-11" db="EMBL/GenBank/DDBJ databases">
        <authorList>
            <person name="Peeters C."/>
        </authorList>
    </citation>
    <scope>NUCLEOTIDE SEQUENCE [LARGE SCALE GENOMIC DNA]</scope>
    <source>
        <strain evidence="12 13">LMG 7974</strain>
    </source>
</reference>
<feature type="active site" description="Nucleophile" evidence="10">
    <location>
        <position position="81"/>
    </location>
</feature>
<evidence type="ECO:0000313" key="13">
    <source>
        <dbReference type="Proteomes" id="UP000789803"/>
    </source>
</evidence>
<protein>
    <recommendedName>
        <fullName evidence="10">Imidazole glycerol phosphate synthase subunit HisH</fullName>
        <ecNumber evidence="10">4.3.2.10</ecNumber>
    </recommendedName>
    <alternativeName>
        <fullName evidence="10">IGP synthase glutaminase subunit</fullName>
        <ecNumber evidence="10">3.5.1.2</ecNumber>
    </alternativeName>
    <alternativeName>
        <fullName evidence="10">IGP synthase subunit HisH</fullName>
    </alternativeName>
    <alternativeName>
        <fullName evidence="10">ImGP synthase subunit HisH</fullName>
        <shortName evidence="10">IGPS subunit HisH</shortName>
    </alternativeName>
</protein>
<keyword evidence="10" id="KW-0963">Cytoplasm</keyword>
<dbReference type="HAMAP" id="MF_00278">
    <property type="entry name" value="HisH"/>
    <property type="match status" value="1"/>
</dbReference>
<dbReference type="NCBIfam" id="TIGR01855">
    <property type="entry name" value="IMP_synth_hisH"/>
    <property type="match status" value="1"/>
</dbReference>
<dbReference type="CDD" id="cd01748">
    <property type="entry name" value="GATase1_IGP_Synthase"/>
    <property type="match status" value="1"/>
</dbReference>
<proteinExistence type="inferred from homology"/>
<evidence type="ECO:0000256" key="7">
    <source>
        <dbReference type="ARBA" id="ARBA00023239"/>
    </source>
</evidence>
<accession>A0ABM8Q6J3</accession>
<dbReference type="InterPro" id="IPR017926">
    <property type="entry name" value="GATASE"/>
</dbReference>
<evidence type="ECO:0000256" key="4">
    <source>
        <dbReference type="ARBA" id="ARBA00022801"/>
    </source>
</evidence>
<dbReference type="InterPro" id="IPR029062">
    <property type="entry name" value="Class_I_gatase-like"/>
</dbReference>
<dbReference type="InterPro" id="IPR010139">
    <property type="entry name" value="Imidazole-glycPsynth_HisH"/>
</dbReference>
<dbReference type="Proteomes" id="UP000789803">
    <property type="component" value="Unassembled WGS sequence"/>
</dbReference>